<sequence>MGGVLPCAVHCGDKLQLARGSLSKPPSLKPNPHPPPAVRRTGADRGTAAGKRTVQLAGGGGKREGFEGGTLPGAPPVGWGSRPSEVSFSAPAGARVRSILDPAPQGQDGGHLRGR</sequence>
<keyword evidence="3" id="KW-1185">Reference proteome</keyword>
<comment type="caution">
    <text evidence="2">The sequence shown here is derived from an EMBL/GenBank/DDBJ whole genome shotgun (WGS) entry which is preliminary data.</text>
</comment>
<protein>
    <submittedName>
        <fullName evidence="2">Uncharacterized protein</fullName>
    </submittedName>
</protein>
<dbReference type="Proteomes" id="UP001221898">
    <property type="component" value="Unassembled WGS sequence"/>
</dbReference>
<dbReference type="EMBL" id="JAINUG010000136">
    <property type="protein sequence ID" value="KAJ8393582.1"/>
    <property type="molecule type" value="Genomic_DNA"/>
</dbReference>
<reference evidence="2" key="1">
    <citation type="journal article" date="2023" name="Science">
        <title>Genome structures resolve the early diversification of teleost fishes.</title>
        <authorList>
            <person name="Parey E."/>
            <person name="Louis A."/>
            <person name="Montfort J."/>
            <person name="Bouchez O."/>
            <person name="Roques C."/>
            <person name="Iampietro C."/>
            <person name="Lluch J."/>
            <person name="Castinel A."/>
            <person name="Donnadieu C."/>
            <person name="Desvignes T."/>
            <person name="Floi Bucao C."/>
            <person name="Jouanno E."/>
            <person name="Wen M."/>
            <person name="Mejri S."/>
            <person name="Dirks R."/>
            <person name="Jansen H."/>
            <person name="Henkel C."/>
            <person name="Chen W.J."/>
            <person name="Zahm M."/>
            <person name="Cabau C."/>
            <person name="Klopp C."/>
            <person name="Thompson A.W."/>
            <person name="Robinson-Rechavi M."/>
            <person name="Braasch I."/>
            <person name="Lecointre G."/>
            <person name="Bobe J."/>
            <person name="Postlethwait J.H."/>
            <person name="Berthelot C."/>
            <person name="Roest Crollius H."/>
            <person name="Guiguen Y."/>
        </authorList>
    </citation>
    <scope>NUCLEOTIDE SEQUENCE</scope>
    <source>
        <strain evidence="2">NC1722</strain>
    </source>
</reference>
<organism evidence="2 3">
    <name type="scientific">Aldrovandia affinis</name>
    <dbReference type="NCBI Taxonomy" id="143900"/>
    <lineage>
        <taxon>Eukaryota</taxon>
        <taxon>Metazoa</taxon>
        <taxon>Chordata</taxon>
        <taxon>Craniata</taxon>
        <taxon>Vertebrata</taxon>
        <taxon>Euteleostomi</taxon>
        <taxon>Actinopterygii</taxon>
        <taxon>Neopterygii</taxon>
        <taxon>Teleostei</taxon>
        <taxon>Notacanthiformes</taxon>
        <taxon>Halosauridae</taxon>
        <taxon>Aldrovandia</taxon>
    </lineage>
</organism>
<name>A0AAD7WE16_9TELE</name>
<feature type="compositionally biased region" description="Pro residues" evidence="1">
    <location>
        <begin position="27"/>
        <end position="37"/>
    </location>
</feature>
<accession>A0AAD7WE16</accession>
<evidence type="ECO:0000313" key="3">
    <source>
        <dbReference type="Proteomes" id="UP001221898"/>
    </source>
</evidence>
<proteinExistence type="predicted"/>
<evidence type="ECO:0000313" key="2">
    <source>
        <dbReference type="EMBL" id="KAJ8393582.1"/>
    </source>
</evidence>
<gene>
    <name evidence="2" type="ORF">AAFF_G00060550</name>
</gene>
<evidence type="ECO:0000256" key="1">
    <source>
        <dbReference type="SAM" id="MobiDB-lite"/>
    </source>
</evidence>
<feature type="region of interest" description="Disordered" evidence="1">
    <location>
        <begin position="19"/>
        <end position="115"/>
    </location>
</feature>
<dbReference type="AlphaFoldDB" id="A0AAD7WE16"/>